<reference evidence="10 11" key="1">
    <citation type="submission" date="2024-11" db="EMBL/GenBank/DDBJ databases">
        <authorList>
            <person name="Heng Y.C."/>
            <person name="Lim A.C.H."/>
            <person name="Lee J.K.Y."/>
            <person name="Kittelmann S."/>
        </authorList>
    </citation>
    <scope>NUCLEOTIDE SEQUENCE [LARGE SCALE GENOMIC DNA]</scope>
    <source>
        <strain evidence="10 11">WILCCON 0185</strain>
    </source>
</reference>
<dbReference type="InterPro" id="IPR011701">
    <property type="entry name" value="MFS"/>
</dbReference>
<dbReference type="SUPFAM" id="SSF103473">
    <property type="entry name" value="MFS general substrate transporter"/>
    <property type="match status" value="1"/>
</dbReference>
<dbReference type="PROSITE" id="PS51257">
    <property type="entry name" value="PROKAR_LIPOPROTEIN"/>
    <property type="match status" value="1"/>
</dbReference>
<feature type="transmembrane region" description="Helical" evidence="8">
    <location>
        <begin position="396"/>
        <end position="419"/>
    </location>
</feature>
<dbReference type="EMBL" id="JBJHZZ010000002">
    <property type="protein sequence ID" value="MFL0246427.1"/>
    <property type="molecule type" value="Genomic_DNA"/>
</dbReference>
<keyword evidence="11" id="KW-1185">Reference proteome</keyword>
<dbReference type="Gene3D" id="1.20.1250.20">
    <property type="entry name" value="MFS general substrate transporter like domains"/>
    <property type="match status" value="1"/>
</dbReference>
<feature type="transmembrane region" description="Helical" evidence="8">
    <location>
        <begin position="53"/>
        <end position="72"/>
    </location>
</feature>
<feature type="transmembrane region" description="Helical" evidence="8">
    <location>
        <begin position="299"/>
        <end position="321"/>
    </location>
</feature>
<feature type="transmembrane region" description="Helical" evidence="8">
    <location>
        <begin position="358"/>
        <end position="375"/>
    </location>
</feature>
<dbReference type="Pfam" id="PF07690">
    <property type="entry name" value="MFS_1"/>
    <property type="match status" value="1"/>
</dbReference>
<feature type="transmembrane region" description="Helical" evidence="8">
    <location>
        <begin position="200"/>
        <end position="219"/>
    </location>
</feature>
<dbReference type="PRINTS" id="PR01036">
    <property type="entry name" value="TCRTETB"/>
</dbReference>
<dbReference type="PROSITE" id="PS50850">
    <property type="entry name" value="MFS"/>
    <property type="match status" value="1"/>
</dbReference>
<evidence type="ECO:0000256" key="8">
    <source>
        <dbReference type="SAM" id="Phobius"/>
    </source>
</evidence>
<dbReference type="InterPro" id="IPR020846">
    <property type="entry name" value="MFS_dom"/>
</dbReference>
<dbReference type="Proteomes" id="UP001623591">
    <property type="component" value="Unassembled WGS sequence"/>
</dbReference>
<sequence length="478" mass="51821">MENINEKIYKNRWIILFNVVLVTFMACLDSSIVNVALPKMSERLDVSMASIEWVVTSYLIVVSASILIFGRLGDIKGKTKVFKFGIIVFTFGSLMCGITSSLSFLVAARVLQAIGAAATMSANQGIITQVFPSTERGRALGISGTFVALGTMVGPPLGGFIVSAFSWEYIFLINVPIGIITFIMGLKILPSKGKALNEKLDLKGAILFVISIVLLFGAITQGQTSGYNNPLIITALVISVVSFIMFILTEKRINDPLLQLSIFDNKLFSLSIFCGFISFIAISCTNIIQPFYLQDAQKLSASVTGILMAVYPLVLSVVAPVSGYLSDKIGSEFLTFLGLVFTSLGLFLLSSLTANSSILLLIIFVSIMSLGNGLFQSPNNSLIMSTVPKNKLGIAGSINALVRNLGMVFGISFSTTFLYNRMSYKAGYHVVNYIQGRDDIFIYGMKWVYIGAGLICVSGALLTAFRLYTIKNNKKAVT</sequence>
<feature type="transmembrane region" description="Helical" evidence="8">
    <location>
        <begin position="110"/>
        <end position="127"/>
    </location>
</feature>
<comment type="caution">
    <text evidence="10">The sequence shown here is derived from an EMBL/GenBank/DDBJ whole genome shotgun (WGS) entry which is preliminary data.</text>
</comment>
<feature type="transmembrane region" description="Helical" evidence="8">
    <location>
        <begin position="12"/>
        <end position="33"/>
    </location>
</feature>
<feature type="transmembrane region" description="Helical" evidence="8">
    <location>
        <begin position="169"/>
        <end position="188"/>
    </location>
</feature>
<feature type="transmembrane region" description="Helical" evidence="8">
    <location>
        <begin position="270"/>
        <end position="293"/>
    </location>
</feature>
<accession>A0ABW8T3Y1</accession>
<evidence type="ECO:0000256" key="5">
    <source>
        <dbReference type="ARBA" id="ARBA00022692"/>
    </source>
</evidence>
<feature type="transmembrane region" description="Helical" evidence="8">
    <location>
        <begin position="84"/>
        <end position="104"/>
    </location>
</feature>
<feature type="transmembrane region" description="Helical" evidence="8">
    <location>
        <begin position="447"/>
        <end position="468"/>
    </location>
</feature>
<evidence type="ECO:0000313" key="10">
    <source>
        <dbReference type="EMBL" id="MFL0246427.1"/>
    </source>
</evidence>
<proteinExistence type="inferred from homology"/>
<name>A0ABW8T3Y1_9CLOT</name>
<evidence type="ECO:0000256" key="6">
    <source>
        <dbReference type="ARBA" id="ARBA00022989"/>
    </source>
</evidence>
<keyword evidence="6 8" id="KW-1133">Transmembrane helix</keyword>
<dbReference type="InterPro" id="IPR036259">
    <property type="entry name" value="MFS_trans_sf"/>
</dbReference>
<dbReference type="Gene3D" id="1.20.1720.10">
    <property type="entry name" value="Multidrug resistance protein D"/>
    <property type="match status" value="1"/>
</dbReference>
<dbReference type="PANTHER" id="PTHR42718">
    <property type="entry name" value="MAJOR FACILITATOR SUPERFAMILY MULTIDRUG TRANSPORTER MFSC"/>
    <property type="match status" value="1"/>
</dbReference>
<feature type="transmembrane region" description="Helical" evidence="8">
    <location>
        <begin position="139"/>
        <end position="163"/>
    </location>
</feature>
<keyword evidence="5 8" id="KW-0812">Transmembrane</keyword>
<evidence type="ECO:0000256" key="2">
    <source>
        <dbReference type="ARBA" id="ARBA00008537"/>
    </source>
</evidence>
<evidence type="ECO:0000313" key="11">
    <source>
        <dbReference type="Proteomes" id="UP001623591"/>
    </source>
</evidence>
<keyword evidence="4" id="KW-1003">Cell membrane</keyword>
<protein>
    <submittedName>
        <fullName evidence="10">MFS transporter</fullName>
    </submittedName>
</protein>
<dbReference type="CDD" id="cd17321">
    <property type="entry name" value="MFS_MMR_MDR_like"/>
    <property type="match status" value="1"/>
</dbReference>
<evidence type="ECO:0000256" key="3">
    <source>
        <dbReference type="ARBA" id="ARBA00022448"/>
    </source>
</evidence>
<comment type="subcellular location">
    <subcellularLocation>
        <location evidence="1">Cell membrane</location>
        <topology evidence="1">Multi-pass membrane protein</topology>
    </subcellularLocation>
</comment>
<comment type="similarity">
    <text evidence="2">Belongs to the major facilitator superfamily. EmrB family.</text>
</comment>
<evidence type="ECO:0000256" key="1">
    <source>
        <dbReference type="ARBA" id="ARBA00004651"/>
    </source>
</evidence>
<dbReference type="NCBIfam" id="TIGR00711">
    <property type="entry name" value="efflux_EmrB"/>
    <property type="match status" value="1"/>
</dbReference>
<keyword evidence="3" id="KW-0813">Transport</keyword>
<feature type="transmembrane region" description="Helical" evidence="8">
    <location>
        <begin position="333"/>
        <end position="352"/>
    </location>
</feature>
<dbReference type="RefSeq" id="WP_406768895.1">
    <property type="nucleotide sequence ID" value="NZ_JBJHZZ010000002.1"/>
</dbReference>
<organism evidence="10 11">
    <name type="scientific">Candidatus Clostridium stratigraminis</name>
    <dbReference type="NCBI Taxonomy" id="3381661"/>
    <lineage>
        <taxon>Bacteria</taxon>
        <taxon>Bacillati</taxon>
        <taxon>Bacillota</taxon>
        <taxon>Clostridia</taxon>
        <taxon>Eubacteriales</taxon>
        <taxon>Clostridiaceae</taxon>
        <taxon>Clostridium</taxon>
    </lineage>
</organism>
<dbReference type="InterPro" id="IPR004638">
    <property type="entry name" value="EmrB-like"/>
</dbReference>
<keyword evidence="7 8" id="KW-0472">Membrane</keyword>
<evidence type="ECO:0000259" key="9">
    <source>
        <dbReference type="PROSITE" id="PS50850"/>
    </source>
</evidence>
<evidence type="ECO:0000256" key="7">
    <source>
        <dbReference type="ARBA" id="ARBA00023136"/>
    </source>
</evidence>
<feature type="domain" description="Major facilitator superfamily (MFS) profile" evidence="9">
    <location>
        <begin position="15"/>
        <end position="471"/>
    </location>
</feature>
<dbReference type="PANTHER" id="PTHR42718:SF9">
    <property type="entry name" value="MAJOR FACILITATOR SUPERFAMILY MULTIDRUG TRANSPORTER MFSC"/>
    <property type="match status" value="1"/>
</dbReference>
<gene>
    <name evidence="10" type="ORF">ACJDUG_05445</name>
</gene>
<evidence type="ECO:0000256" key="4">
    <source>
        <dbReference type="ARBA" id="ARBA00022475"/>
    </source>
</evidence>
<feature type="transmembrane region" description="Helical" evidence="8">
    <location>
        <begin position="231"/>
        <end position="249"/>
    </location>
</feature>